<gene>
    <name evidence="3" type="ORF">CR164_06540</name>
</gene>
<feature type="chain" id="PRO_5016275769" description="DUF4136 domain-containing protein" evidence="1">
    <location>
        <begin position="26"/>
        <end position="194"/>
    </location>
</feature>
<name>A0A317T5Q8_9CHLB</name>
<dbReference type="Proteomes" id="UP000246278">
    <property type="component" value="Unassembled WGS sequence"/>
</dbReference>
<evidence type="ECO:0000313" key="3">
    <source>
        <dbReference type="EMBL" id="PWW82003.1"/>
    </source>
</evidence>
<dbReference type="Pfam" id="PF13590">
    <property type="entry name" value="DUF4136"/>
    <property type="match status" value="1"/>
</dbReference>
<dbReference type="AlphaFoldDB" id="A0A317T5Q8"/>
<keyword evidence="4" id="KW-1185">Reference proteome</keyword>
<evidence type="ECO:0000313" key="4">
    <source>
        <dbReference type="Proteomes" id="UP000246278"/>
    </source>
</evidence>
<reference evidence="4" key="1">
    <citation type="submission" date="2017-10" db="EMBL/GenBank/DDBJ databases">
        <authorList>
            <person name="Gaisin V.A."/>
            <person name="Rysina M.S."/>
            <person name="Grouzdev D.S."/>
        </authorList>
    </citation>
    <scope>NUCLEOTIDE SEQUENCE [LARGE SCALE GENOMIC DNA]</scope>
    <source>
        <strain evidence="4">V1</strain>
    </source>
</reference>
<feature type="signal peptide" evidence="1">
    <location>
        <begin position="1"/>
        <end position="25"/>
    </location>
</feature>
<dbReference type="Gene3D" id="3.30.160.670">
    <property type="match status" value="1"/>
</dbReference>
<dbReference type="EMBL" id="PDNZ01000004">
    <property type="protein sequence ID" value="PWW82003.1"/>
    <property type="molecule type" value="Genomic_DNA"/>
</dbReference>
<dbReference type="PROSITE" id="PS51257">
    <property type="entry name" value="PROKAR_LIPOPROTEIN"/>
    <property type="match status" value="1"/>
</dbReference>
<dbReference type="InterPro" id="IPR025411">
    <property type="entry name" value="DUF4136"/>
</dbReference>
<evidence type="ECO:0000256" key="1">
    <source>
        <dbReference type="SAM" id="SignalP"/>
    </source>
</evidence>
<sequence length="194" mass="22411">MANGRFCFYLFIVIFLSGCSAFSVVSDYDQKYDFKSFQNYRWPVESEGIRKGDVLVENPLVYKRVQAAVNEQLRAKGFRLTGSENADFIVYTHAGVKKQKTYHNSFGVGVPYGPYRWYTPWWGPYGGYTFVSYYDEGSLVIDIIDARTKELVWRGVATRIVRDYRNAEDMQRDINEAVAKILENFPPGAEPEMK</sequence>
<evidence type="ECO:0000259" key="2">
    <source>
        <dbReference type="Pfam" id="PF13590"/>
    </source>
</evidence>
<proteinExistence type="predicted"/>
<organism evidence="3 4">
    <name type="scientific">Prosthecochloris marina</name>
    <dbReference type="NCBI Taxonomy" id="2017681"/>
    <lineage>
        <taxon>Bacteria</taxon>
        <taxon>Pseudomonadati</taxon>
        <taxon>Chlorobiota</taxon>
        <taxon>Chlorobiia</taxon>
        <taxon>Chlorobiales</taxon>
        <taxon>Chlorobiaceae</taxon>
        <taxon>Prosthecochloris</taxon>
    </lineage>
</organism>
<comment type="caution">
    <text evidence="3">The sequence shown here is derived from an EMBL/GenBank/DDBJ whole genome shotgun (WGS) entry which is preliminary data.</text>
</comment>
<protein>
    <recommendedName>
        <fullName evidence="2">DUF4136 domain-containing protein</fullName>
    </recommendedName>
</protein>
<feature type="domain" description="DUF4136" evidence="2">
    <location>
        <begin position="24"/>
        <end position="187"/>
    </location>
</feature>
<keyword evidence="1" id="KW-0732">Signal</keyword>
<dbReference type="OrthoDB" id="5432251at2"/>
<dbReference type="RefSeq" id="WP_110023137.1">
    <property type="nucleotide sequence ID" value="NZ_PDNZ01000004.1"/>
</dbReference>
<accession>A0A317T5Q8</accession>